<keyword evidence="4 6" id="KW-0503">Monooxygenase</keyword>
<evidence type="ECO:0000259" key="5">
    <source>
        <dbReference type="Pfam" id="PF00296"/>
    </source>
</evidence>
<dbReference type="STRING" id="235985.SAMN05414137_118107"/>
<name>A0A1H7VLE7_STRJI</name>
<keyword evidence="3" id="KW-0560">Oxidoreductase</keyword>
<dbReference type="InterPro" id="IPR050172">
    <property type="entry name" value="SsuD_RutA_monooxygenase"/>
</dbReference>
<accession>A0A1H7VLE7</accession>
<feature type="domain" description="Luciferase-like" evidence="5">
    <location>
        <begin position="26"/>
        <end position="334"/>
    </location>
</feature>
<dbReference type="Proteomes" id="UP000183015">
    <property type="component" value="Unassembled WGS sequence"/>
</dbReference>
<dbReference type="AlphaFoldDB" id="A0A1H7VLE7"/>
<dbReference type="PANTHER" id="PTHR42847:SF4">
    <property type="entry name" value="ALKANESULFONATE MONOOXYGENASE-RELATED"/>
    <property type="match status" value="1"/>
</dbReference>
<dbReference type="InterPro" id="IPR011251">
    <property type="entry name" value="Luciferase-like_dom"/>
</dbReference>
<keyword evidence="7" id="KW-1185">Reference proteome</keyword>
<evidence type="ECO:0000313" key="7">
    <source>
        <dbReference type="Proteomes" id="UP000183015"/>
    </source>
</evidence>
<evidence type="ECO:0000256" key="2">
    <source>
        <dbReference type="ARBA" id="ARBA00022643"/>
    </source>
</evidence>
<keyword evidence="2" id="KW-0288">FMN</keyword>
<dbReference type="GO" id="GO:0008726">
    <property type="term" value="F:alkanesulfonate monooxygenase activity"/>
    <property type="evidence" value="ECO:0007669"/>
    <property type="project" value="TreeGrafter"/>
</dbReference>
<reference evidence="7" key="1">
    <citation type="submission" date="2016-10" db="EMBL/GenBank/DDBJ databases">
        <authorList>
            <person name="Varghese N."/>
        </authorList>
    </citation>
    <scope>NUCLEOTIDE SEQUENCE [LARGE SCALE GENOMIC DNA]</scope>
    <source>
        <strain evidence="7">DSM 45096 / BCRC 16803 / CGMCC 4.1857 / CIP 109030 / JCM 12277 / KCTC 19219 / NBRC 100920 / 33214</strain>
    </source>
</reference>
<dbReference type="InterPro" id="IPR036661">
    <property type="entry name" value="Luciferase-like_sf"/>
</dbReference>
<evidence type="ECO:0000256" key="3">
    <source>
        <dbReference type="ARBA" id="ARBA00023002"/>
    </source>
</evidence>
<dbReference type="EMBL" id="FOAZ01000018">
    <property type="protein sequence ID" value="SEM09844.1"/>
    <property type="molecule type" value="Genomic_DNA"/>
</dbReference>
<dbReference type="GO" id="GO:0046306">
    <property type="term" value="P:alkanesulfonate catabolic process"/>
    <property type="evidence" value="ECO:0007669"/>
    <property type="project" value="TreeGrafter"/>
</dbReference>
<proteinExistence type="predicted"/>
<dbReference type="Pfam" id="PF00296">
    <property type="entry name" value="Bac_luciferase"/>
    <property type="match status" value="1"/>
</dbReference>
<evidence type="ECO:0000256" key="4">
    <source>
        <dbReference type="ARBA" id="ARBA00023033"/>
    </source>
</evidence>
<dbReference type="OrthoDB" id="9814695at2"/>
<organism evidence="6 7">
    <name type="scientific">Streptacidiphilus jiangxiensis</name>
    <dbReference type="NCBI Taxonomy" id="235985"/>
    <lineage>
        <taxon>Bacteria</taxon>
        <taxon>Bacillati</taxon>
        <taxon>Actinomycetota</taxon>
        <taxon>Actinomycetes</taxon>
        <taxon>Kitasatosporales</taxon>
        <taxon>Streptomycetaceae</taxon>
        <taxon>Streptacidiphilus</taxon>
    </lineage>
</organism>
<evidence type="ECO:0000313" key="6">
    <source>
        <dbReference type="EMBL" id="SEM09844.1"/>
    </source>
</evidence>
<dbReference type="PANTHER" id="PTHR42847">
    <property type="entry name" value="ALKANESULFONATE MONOOXYGENASE"/>
    <property type="match status" value="1"/>
</dbReference>
<dbReference type="Gene3D" id="3.20.20.30">
    <property type="entry name" value="Luciferase-like domain"/>
    <property type="match status" value="1"/>
</dbReference>
<dbReference type="eggNOG" id="COG2141">
    <property type="taxonomic scope" value="Bacteria"/>
</dbReference>
<dbReference type="SUPFAM" id="SSF51679">
    <property type="entry name" value="Bacterial luciferase-like"/>
    <property type="match status" value="1"/>
</dbReference>
<dbReference type="RefSeq" id="WP_042446128.1">
    <property type="nucleotide sequence ID" value="NZ_BBPN01000010.1"/>
</dbReference>
<evidence type="ECO:0000256" key="1">
    <source>
        <dbReference type="ARBA" id="ARBA00022630"/>
    </source>
</evidence>
<keyword evidence="1" id="KW-0285">Flavoprotein</keyword>
<gene>
    <name evidence="6" type="ORF">SAMN05414137_118107</name>
</gene>
<protein>
    <submittedName>
        <fullName evidence="6">Alkanesulfonate monooxygenase</fullName>
    </submittedName>
</protein>
<sequence>MAILEGSSRQGAAVSEELKVHWCSPLDSGQQKATEKYRTGELDFDGIVDFAQEADRLGVDSLLMGISYHMPDPLPMIGALVRETKNVKFILAYRPGLLSPTLFAQVVNTVSWMSDGRIALNLVAGISPAEQAYYGDFLAHDARYARSNEFLDILHRFWRGETPVSFKGEHYTIEDAQLGLGYKGGGRPFIYISGASGVAQQTAVDHGDCWLRYGDTPEGIAPVAESVLQRGGRVGIRMHVLARETRAEALADLAEMMRDPDEDHKEWVTNFVAASDSEAVKNSFRLADQANGDWLSPVLYSGAVAYRGGPALCVVGSYQEVAEYLHRYKAAGVSEFIFSGWPTRDEMRIFYTNVLPLIREHERAGRLG</sequence>